<dbReference type="AlphaFoldDB" id="A0A511HD26"/>
<gene>
    <name evidence="2" type="ORF">MVI01_32350</name>
    <name evidence="3" type="ORF">SAMN04488504_11186</name>
</gene>
<comment type="caution">
    <text evidence="2">The sequence shown here is derived from an EMBL/GenBank/DDBJ whole genome shotgun (WGS) entry which is preliminary data.</text>
</comment>
<proteinExistence type="predicted"/>
<feature type="region of interest" description="Disordered" evidence="1">
    <location>
        <begin position="100"/>
        <end position="156"/>
    </location>
</feature>
<evidence type="ECO:0000256" key="1">
    <source>
        <dbReference type="SAM" id="MobiDB-lite"/>
    </source>
</evidence>
<reference evidence="2 5" key="2">
    <citation type="submission" date="2019-07" db="EMBL/GenBank/DDBJ databases">
        <title>Whole genome shotgun sequence of Myxococcus virescens NBRC 100334.</title>
        <authorList>
            <person name="Hosoyama A."/>
            <person name="Uohara A."/>
            <person name="Ohji S."/>
            <person name="Ichikawa N."/>
        </authorList>
    </citation>
    <scope>NUCLEOTIDE SEQUENCE [LARGE SCALE GENOMIC DNA]</scope>
    <source>
        <strain evidence="2 5">NBRC 100334</strain>
    </source>
</reference>
<dbReference type="EMBL" id="FNAJ01000011">
    <property type="protein sequence ID" value="SDE76132.1"/>
    <property type="molecule type" value="Genomic_DNA"/>
</dbReference>
<name>A0A511HD26_9BACT</name>
<feature type="compositionally biased region" description="Low complexity" evidence="1">
    <location>
        <begin position="128"/>
        <end position="147"/>
    </location>
</feature>
<sequence length="242" mass="25657">MSVRTLVLRASLRPLVGVVSAVLLTLAPTACRREPPAPSAEYEEAARRFRELYAQKLDEAFLDPQVGEIEAQLQRVPADSLDAEGARELLQRIKDGRQRMAAAANERDEAVASARELPPGSYTAPSIEEQAPPAAPVEAPDAGSPDAGAGGGPQAGTAASELVAGFRGCFQRGTPIDVQGRGMRETWQLADRTACRLEYPQHQDSFLLIEEGKVLTLLPKSAVQTVPVTPDGGPAPATDAGR</sequence>
<evidence type="ECO:0000313" key="3">
    <source>
        <dbReference type="EMBL" id="SDE76132.1"/>
    </source>
</evidence>
<accession>A0A511HD26</accession>
<organism evidence="2 5">
    <name type="scientific">Myxococcus virescens</name>
    <dbReference type="NCBI Taxonomy" id="83456"/>
    <lineage>
        <taxon>Bacteria</taxon>
        <taxon>Pseudomonadati</taxon>
        <taxon>Myxococcota</taxon>
        <taxon>Myxococcia</taxon>
        <taxon>Myxococcales</taxon>
        <taxon>Cystobacterineae</taxon>
        <taxon>Myxococcaceae</taxon>
        <taxon>Myxococcus</taxon>
    </lineage>
</organism>
<evidence type="ECO:0000313" key="4">
    <source>
        <dbReference type="Proteomes" id="UP000198717"/>
    </source>
</evidence>
<evidence type="ECO:0000313" key="5">
    <source>
        <dbReference type="Proteomes" id="UP000321224"/>
    </source>
</evidence>
<reference evidence="3 4" key="1">
    <citation type="submission" date="2016-10" db="EMBL/GenBank/DDBJ databases">
        <authorList>
            <person name="Varghese N."/>
            <person name="Submissions S."/>
        </authorList>
    </citation>
    <scope>NUCLEOTIDE SEQUENCE [LARGE SCALE GENOMIC DNA]</scope>
    <source>
        <strain evidence="3 4">DSM 2260</strain>
    </source>
</reference>
<dbReference type="Proteomes" id="UP000198717">
    <property type="component" value="Unassembled WGS sequence"/>
</dbReference>
<dbReference type="EMBL" id="BJVY01000016">
    <property type="protein sequence ID" value="GEL71451.1"/>
    <property type="molecule type" value="Genomic_DNA"/>
</dbReference>
<protein>
    <submittedName>
        <fullName evidence="2">Uncharacterized protein</fullName>
    </submittedName>
</protein>
<dbReference type="RefSeq" id="WP_090492539.1">
    <property type="nucleotide sequence ID" value="NZ_BJVY01000016.1"/>
</dbReference>
<keyword evidence="4" id="KW-1185">Reference proteome</keyword>
<dbReference type="Proteomes" id="UP000321224">
    <property type="component" value="Unassembled WGS sequence"/>
</dbReference>
<evidence type="ECO:0000313" key="2">
    <source>
        <dbReference type="EMBL" id="GEL71451.1"/>
    </source>
</evidence>